<dbReference type="Pfam" id="PF00330">
    <property type="entry name" value="Aconitase"/>
    <property type="match status" value="1"/>
</dbReference>
<dbReference type="InterPro" id="IPR015931">
    <property type="entry name" value="Acnase/IPM_dHydase_lsu_aba_1/3"/>
</dbReference>
<evidence type="ECO:0000256" key="6">
    <source>
        <dbReference type="SAM" id="MobiDB-lite"/>
    </source>
</evidence>
<dbReference type="NCBIfam" id="NF009520">
    <property type="entry name" value="PRK12881.1"/>
    <property type="match status" value="1"/>
</dbReference>
<dbReference type="EMBL" id="JBHTMB010000179">
    <property type="protein sequence ID" value="MFD1235864.1"/>
    <property type="molecule type" value="Genomic_DNA"/>
</dbReference>
<keyword evidence="5" id="KW-0411">Iron-sulfur</keyword>
<protein>
    <submittedName>
        <fullName evidence="9">Aconitate hydratase</fullName>
        <ecNumber evidence="9">4.2.1.3</ecNumber>
    </submittedName>
</protein>
<accession>A0ABW3VNY4</accession>
<dbReference type="InterPro" id="IPR006249">
    <property type="entry name" value="Aconitase/IRP2"/>
</dbReference>
<feature type="region of interest" description="Disordered" evidence="6">
    <location>
        <begin position="402"/>
        <end position="425"/>
    </location>
</feature>
<dbReference type="PRINTS" id="PR00415">
    <property type="entry name" value="ACONITASE"/>
</dbReference>
<dbReference type="Gene3D" id="3.30.499.10">
    <property type="entry name" value="Aconitase, domain 3"/>
    <property type="match status" value="2"/>
</dbReference>
<organism evidence="9 10">
    <name type="scientific">Pseudonocardia benzenivorans</name>
    <dbReference type="NCBI Taxonomy" id="228005"/>
    <lineage>
        <taxon>Bacteria</taxon>
        <taxon>Bacillati</taxon>
        <taxon>Actinomycetota</taxon>
        <taxon>Actinomycetes</taxon>
        <taxon>Pseudonocardiales</taxon>
        <taxon>Pseudonocardiaceae</taxon>
        <taxon>Pseudonocardia</taxon>
    </lineage>
</organism>
<dbReference type="InterPro" id="IPR015928">
    <property type="entry name" value="Aconitase/3IPM_dehydase_swvl"/>
</dbReference>
<dbReference type="InterPro" id="IPR001030">
    <property type="entry name" value="Acoase/IPM_deHydtase_lsu_aba"/>
</dbReference>
<gene>
    <name evidence="9" type="ORF">ACFQ34_21435</name>
</gene>
<comment type="cofactor">
    <cofactor evidence="1">
        <name>[4Fe-4S] cluster</name>
        <dbReference type="ChEBI" id="CHEBI:49883"/>
    </cofactor>
</comment>
<evidence type="ECO:0000313" key="9">
    <source>
        <dbReference type="EMBL" id="MFD1235864.1"/>
    </source>
</evidence>
<dbReference type="PROSITE" id="PS01244">
    <property type="entry name" value="ACONITASE_2"/>
    <property type="match status" value="1"/>
</dbReference>
<reference evidence="10" key="1">
    <citation type="journal article" date="2019" name="Int. J. Syst. Evol. Microbiol.">
        <title>The Global Catalogue of Microorganisms (GCM) 10K type strain sequencing project: providing services to taxonomists for standard genome sequencing and annotation.</title>
        <authorList>
            <consortium name="The Broad Institute Genomics Platform"/>
            <consortium name="The Broad Institute Genome Sequencing Center for Infectious Disease"/>
            <person name="Wu L."/>
            <person name="Ma J."/>
        </authorList>
    </citation>
    <scope>NUCLEOTIDE SEQUENCE [LARGE SCALE GENOMIC DNA]</scope>
    <source>
        <strain evidence="10">CCUG 49018</strain>
    </source>
</reference>
<feature type="domain" description="Aconitase/3-isopropylmalate dehydratase large subunit alpha/beta/alpha" evidence="7">
    <location>
        <begin position="72"/>
        <end position="598"/>
    </location>
</feature>
<dbReference type="PROSITE" id="PS00450">
    <property type="entry name" value="ACONITASE_1"/>
    <property type="match status" value="1"/>
</dbReference>
<keyword evidence="3" id="KW-0479">Metal-binding</keyword>
<evidence type="ECO:0000256" key="4">
    <source>
        <dbReference type="ARBA" id="ARBA00023004"/>
    </source>
</evidence>
<dbReference type="SUPFAM" id="SSF53732">
    <property type="entry name" value="Aconitase iron-sulfur domain"/>
    <property type="match status" value="1"/>
</dbReference>
<dbReference type="Pfam" id="PF00694">
    <property type="entry name" value="Aconitase_C"/>
    <property type="match status" value="1"/>
</dbReference>
<evidence type="ECO:0000256" key="5">
    <source>
        <dbReference type="ARBA" id="ARBA00023014"/>
    </source>
</evidence>
<sequence>MASTDSFGARGTLDVGENQYEIFRLAAVEGAEKLPYSLKVLLENLLRTEDGANVTADHIRALAAWDPAADPDTEIQFTPARVIMQDFTGVPCVVDLATMREAVTEMGGDPAKVNPLAPAELVIDHSVMIDFFGTADAFEKNIEFEYGRNQERYQFLRWGQGAFDEFKVVPPGTGIVHQVNIEHLARTVMARNGQAYPDTLVGTDSHTTMVNGLGVLGWGVGGIEAEAAMLGQPVSMLIPKVLGFKLTGEIPAGVTATDVVLTITEMLRRQGVVGKFVEFYGAGVSAVPLANRATIGNMSPEFGSTAAIFPIDDETVRYLKLTGRSAEQIALVEAYAKEQGLWHDPAAEPVFSETLELDLSTVVPSISGPKRPQDRIELTAAKAAFRAAVQDYTDDAVVEPLSGVDESSDESFPASDAPATSTHGHEAAPVVFSAADGCEGRPSKPTTVTSASRGEFVLDHGAVVIASITSCTNTSNPSVMLGAALLARNAVEKGLTVKPWVKTSMAPGSQVVTDYYEKAGLWPYLDKLGYNLVGYGCTTCIGNSGPLPEEISAAVNEADLSVVSVLSGNRNFEGRINPDVKMNYLASPPLVIAYALAGTMDFDFETQPLGKDGDGKDVFLADIWPSTEDVNAVMDAAIDEEMFAKSYSDVFRGDERWRSLPTPEGQTFAWDPASTYVRKPPYFEGMTTEPAPVQDITGARVLALLGDSVTTDHISPAGSIKPGTPAAQYLDENGVDKKDYNSFGSRRGNHEVMIRGTFANIRLRNQLLDAIVDGGVSGGYTRDFTQDGGPQAFIYDAAQNYAAAGTPLVVLGGKEYGSGSSRDWAAKGTALLGVKAVIVESFERIHRSNLIGMGVIPLQFPQGESAASLGLDGTETFDIAGITALNDGTTPRTLTVTATKEDGSTIEFDAVVRIDTPGEADYYRNGGILQYVLRGMLAG</sequence>
<dbReference type="SUPFAM" id="SSF52016">
    <property type="entry name" value="LeuD/IlvD-like"/>
    <property type="match status" value="1"/>
</dbReference>
<feature type="domain" description="Aconitase A/isopropylmalate dehydratase small subunit swivel" evidence="8">
    <location>
        <begin position="727"/>
        <end position="862"/>
    </location>
</feature>
<dbReference type="Gene3D" id="3.20.19.10">
    <property type="entry name" value="Aconitase, domain 4"/>
    <property type="match status" value="1"/>
</dbReference>
<dbReference type="GO" id="GO:0003994">
    <property type="term" value="F:aconitate hydratase activity"/>
    <property type="evidence" value="ECO:0007669"/>
    <property type="project" value="UniProtKB-EC"/>
</dbReference>
<keyword evidence="9" id="KW-0456">Lyase</keyword>
<proteinExistence type="inferred from homology"/>
<evidence type="ECO:0000256" key="3">
    <source>
        <dbReference type="ARBA" id="ARBA00022723"/>
    </source>
</evidence>
<dbReference type="InterPro" id="IPR036008">
    <property type="entry name" value="Aconitase_4Fe-4S_dom"/>
</dbReference>
<dbReference type="EC" id="4.2.1.3" evidence="9"/>
<dbReference type="PANTHER" id="PTHR11670">
    <property type="entry name" value="ACONITASE/IRON-RESPONSIVE ELEMENT FAMILY MEMBER"/>
    <property type="match status" value="1"/>
</dbReference>
<dbReference type="CDD" id="cd01580">
    <property type="entry name" value="AcnA_IRP_Swivel"/>
    <property type="match status" value="1"/>
</dbReference>
<dbReference type="Gene3D" id="6.10.190.10">
    <property type="match status" value="1"/>
</dbReference>
<evidence type="ECO:0000259" key="8">
    <source>
        <dbReference type="Pfam" id="PF00694"/>
    </source>
</evidence>
<dbReference type="InterPro" id="IPR018136">
    <property type="entry name" value="Aconitase_4Fe-4S_BS"/>
</dbReference>
<dbReference type="InterPro" id="IPR044137">
    <property type="entry name" value="AcnA_IRP_Swivel"/>
</dbReference>
<dbReference type="RefSeq" id="WP_379653084.1">
    <property type="nucleotide sequence ID" value="NZ_BAABKS010000082.1"/>
</dbReference>
<dbReference type="NCBIfam" id="NF006757">
    <property type="entry name" value="PRK09277.1"/>
    <property type="match status" value="1"/>
</dbReference>
<keyword evidence="4" id="KW-0408">Iron</keyword>
<dbReference type="Proteomes" id="UP001597182">
    <property type="component" value="Unassembled WGS sequence"/>
</dbReference>
<dbReference type="InterPro" id="IPR000573">
    <property type="entry name" value="AconitaseA/IPMdHydase_ssu_swvl"/>
</dbReference>
<comment type="similarity">
    <text evidence="2">Belongs to the aconitase/IPM isomerase family.</text>
</comment>
<evidence type="ECO:0000259" key="7">
    <source>
        <dbReference type="Pfam" id="PF00330"/>
    </source>
</evidence>
<evidence type="ECO:0000313" key="10">
    <source>
        <dbReference type="Proteomes" id="UP001597182"/>
    </source>
</evidence>
<comment type="caution">
    <text evidence="9">The sequence shown here is derived from an EMBL/GenBank/DDBJ whole genome shotgun (WGS) entry which is preliminary data.</text>
</comment>
<name>A0ABW3VNY4_9PSEU</name>
<evidence type="ECO:0000256" key="1">
    <source>
        <dbReference type="ARBA" id="ARBA00001966"/>
    </source>
</evidence>
<keyword evidence="10" id="KW-1185">Reference proteome</keyword>
<evidence type="ECO:0000256" key="2">
    <source>
        <dbReference type="ARBA" id="ARBA00007185"/>
    </source>
</evidence>